<evidence type="ECO:0000313" key="2">
    <source>
        <dbReference type="EMBL" id="RDV23901.1"/>
    </source>
</evidence>
<organism evidence="2 3">
    <name type="scientific">Alteromonas aestuariivivens</name>
    <dbReference type="NCBI Taxonomy" id="1938339"/>
    <lineage>
        <taxon>Bacteria</taxon>
        <taxon>Pseudomonadati</taxon>
        <taxon>Pseudomonadota</taxon>
        <taxon>Gammaproteobacteria</taxon>
        <taxon>Alteromonadales</taxon>
        <taxon>Alteromonadaceae</taxon>
        <taxon>Alteromonas/Salinimonas group</taxon>
        <taxon>Alteromonas</taxon>
    </lineage>
</organism>
<accession>A0A3D8M2P0</accession>
<comment type="caution">
    <text evidence="2">The sequence shown here is derived from an EMBL/GenBank/DDBJ whole genome shotgun (WGS) entry which is preliminary data.</text>
</comment>
<dbReference type="RefSeq" id="WP_115594586.1">
    <property type="nucleotide sequence ID" value="NZ_QRHA01000020.1"/>
</dbReference>
<keyword evidence="3" id="KW-1185">Reference proteome</keyword>
<keyword evidence="1" id="KW-1133">Transmembrane helix</keyword>
<keyword evidence="1" id="KW-0472">Membrane</keyword>
<gene>
    <name evidence="2" type="ORF">DXV75_16810</name>
</gene>
<feature type="transmembrane region" description="Helical" evidence="1">
    <location>
        <begin position="12"/>
        <end position="31"/>
    </location>
</feature>
<keyword evidence="1" id="KW-0812">Transmembrane</keyword>
<name>A0A3D8M2P0_9ALTE</name>
<dbReference type="Proteomes" id="UP000256561">
    <property type="component" value="Unassembled WGS sequence"/>
</dbReference>
<sequence length="140" mass="16187">MAPDTIKEYVKSFGSHFLTILILIGVLYFLFKEEINNFIDKYNSVSELQVELAQEKMKNKLNSDETAFFQNSLNEYLESYASIDLSNKNKCDDEYLRKFNEAEARLDALEALSKSLGNHNEFSEFFQNQRGSMRSIIGCP</sequence>
<protein>
    <submittedName>
        <fullName evidence="2">Uncharacterized protein</fullName>
    </submittedName>
</protein>
<reference evidence="3" key="1">
    <citation type="submission" date="2018-08" db="EMBL/GenBank/DDBJ databases">
        <authorList>
            <person name="Zhang J."/>
            <person name="Du Z.-J."/>
        </authorList>
    </citation>
    <scope>NUCLEOTIDE SEQUENCE [LARGE SCALE GENOMIC DNA]</scope>
    <source>
        <strain evidence="3">KCTC 52655</strain>
    </source>
</reference>
<evidence type="ECO:0000313" key="3">
    <source>
        <dbReference type="Proteomes" id="UP000256561"/>
    </source>
</evidence>
<dbReference type="AlphaFoldDB" id="A0A3D8M2P0"/>
<proteinExistence type="predicted"/>
<dbReference type="EMBL" id="QRHA01000020">
    <property type="protein sequence ID" value="RDV23901.1"/>
    <property type="molecule type" value="Genomic_DNA"/>
</dbReference>
<evidence type="ECO:0000256" key="1">
    <source>
        <dbReference type="SAM" id="Phobius"/>
    </source>
</evidence>